<dbReference type="EMBL" id="LT629751">
    <property type="protein sequence ID" value="SDT10970.1"/>
    <property type="molecule type" value="Genomic_DNA"/>
</dbReference>
<feature type="compositionally biased region" description="Polar residues" evidence="1">
    <location>
        <begin position="418"/>
        <end position="436"/>
    </location>
</feature>
<dbReference type="Gene3D" id="2.60.40.10">
    <property type="entry name" value="Immunoglobulins"/>
    <property type="match status" value="1"/>
</dbReference>
<feature type="region of interest" description="Disordered" evidence="1">
    <location>
        <begin position="300"/>
        <end position="326"/>
    </location>
</feature>
<proteinExistence type="predicted"/>
<keyword evidence="3" id="KW-1185">Reference proteome</keyword>
<dbReference type="Proteomes" id="UP000243359">
    <property type="component" value="Chromosome I"/>
</dbReference>
<dbReference type="OrthoDB" id="9814826at2"/>
<dbReference type="RefSeq" id="WP_090350874.1">
    <property type="nucleotide sequence ID" value="NZ_LT629751.1"/>
</dbReference>
<gene>
    <name evidence="2" type="ORF">SAMN05216221_3498</name>
</gene>
<feature type="compositionally biased region" description="Basic and acidic residues" evidence="1">
    <location>
        <begin position="312"/>
        <end position="323"/>
    </location>
</feature>
<evidence type="ECO:0008006" key="4">
    <source>
        <dbReference type="Google" id="ProtNLM"/>
    </source>
</evidence>
<evidence type="ECO:0000313" key="2">
    <source>
        <dbReference type="EMBL" id="SDT10970.1"/>
    </source>
</evidence>
<evidence type="ECO:0000313" key="3">
    <source>
        <dbReference type="Proteomes" id="UP000243359"/>
    </source>
</evidence>
<dbReference type="AlphaFoldDB" id="A0A1H1XP36"/>
<dbReference type="STRING" id="1392877.SAMN05216221_3498"/>
<dbReference type="InterPro" id="IPR013783">
    <property type="entry name" value="Ig-like_fold"/>
</dbReference>
<organism evidence="2 3">
    <name type="scientific">Pseudomonas oryzae</name>
    <dbReference type="NCBI Taxonomy" id="1392877"/>
    <lineage>
        <taxon>Bacteria</taxon>
        <taxon>Pseudomonadati</taxon>
        <taxon>Pseudomonadota</taxon>
        <taxon>Gammaproteobacteria</taxon>
        <taxon>Pseudomonadales</taxon>
        <taxon>Pseudomonadaceae</taxon>
        <taxon>Pseudomonas</taxon>
    </lineage>
</organism>
<reference evidence="3" key="1">
    <citation type="submission" date="2016-10" db="EMBL/GenBank/DDBJ databases">
        <authorList>
            <person name="Varghese N."/>
            <person name="Submissions S."/>
        </authorList>
    </citation>
    <scope>NUCLEOTIDE SEQUENCE [LARGE SCALE GENOMIC DNA]</scope>
    <source>
        <strain evidence="3">KCTC 32247</strain>
    </source>
</reference>
<feature type="region of interest" description="Disordered" evidence="1">
    <location>
        <begin position="418"/>
        <end position="442"/>
    </location>
</feature>
<sequence length="442" mass="47714">MLRSIPDPASPPARRLLCAGLCLALSLQSGCAGLQQMAAAPDTRRQADLGRVAVIAAGHQPDIHLEGFARNKLSGAASSAGSTFVHCLEPIGQSHCSGDFCGAVLILWFGVCGVAGMVGGVVGAVKAPSGRSVHQAEGDLHKAVEAGEIQEALRRQVEQAAVAHGDAAVSVEAPVARAAAREGDYRPLADSGVDSVLEVALSEVTTLGPAIDQPLQLLMQARVRLIRTADNRELRADEFLYQGERNLQAQWAAGGGTRLVQALQAGYAALGTHIHEHVFMLYPFPDRRVLASDGSPAAFGLAPVAPPSSDRQPSEDRRSRQRDWSQVASLRPTLRWQAFPRPGDVRAAAADMQRIDGVRYDLLIAEERHLAPARIVYRSEGLDEPSHTLLSPLSPRRHYFWSVRARFTLDGRERVTEWSASQPSANNRLVSPSQHSYRFRTP</sequence>
<evidence type="ECO:0000256" key="1">
    <source>
        <dbReference type="SAM" id="MobiDB-lite"/>
    </source>
</evidence>
<accession>A0A1H1XP36</accession>
<name>A0A1H1XP36_9PSED</name>
<protein>
    <recommendedName>
        <fullName evidence="4">Lipoprotein</fullName>
    </recommendedName>
</protein>